<keyword evidence="2" id="KW-1185">Reference proteome</keyword>
<feature type="region of interest" description="Disordered" evidence="1">
    <location>
        <begin position="148"/>
        <end position="180"/>
    </location>
</feature>
<dbReference type="WBParaSite" id="snap_masked-unitig_13038-processed-gene-0.1-mRNA-1">
    <property type="protein sequence ID" value="snap_masked-unitig_13038-processed-gene-0.1-mRNA-1"/>
    <property type="gene ID" value="snap_masked-unitig_13038-processed-gene-0.1"/>
</dbReference>
<accession>A0A1I8JL61</accession>
<feature type="compositionally biased region" description="Low complexity" evidence="1">
    <location>
        <begin position="346"/>
        <end position="361"/>
    </location>
</feature>
<name>A0A1I8JL61_9PLAT</name>
<feature type="region of interest" description="Disordered" evidence="1">
    <location>
        <begin position="232"/>
        <end position="382"/>
    </location>
</feature>
<dbReference type="AlphaFoldDB" id="A0A1I8JL61"/>
<sequence length="396" mass="43350">RRSPVRHGCRPSCLSIRSYFDQHRESVWRASLAQVFTRLGSRRTWRILTQSGQRLRVSAVGQLCGNQIDGRYFKVGRPKMNNQLRVGSYIVHGELRSLSLRRQLLAAVDQEAAGCPSSPTSGFRASRQLLRDQLMDSAERLVASGRCSQEGRGREAELLESRRDRRQVVSSNHGSGAQGSAKIKIVSNAISVTDSGVGRIRDATDAILRLSSGLPRKVRKIMELGRGKLAFRGASTRGASTRGPAPEAPAAPAPEAATRGASTRGASTRRRQHQRRQHQSASRRQHQRRQHHSAAPEGQHRAEAPGRRTQRRQHRGASTRGASTRAPATRGASTRGASTRGASTRGASTRGASTAPAARSTRGARGRRTRGARSLSHSLSDTRRGFRQQFQILRVL</sequence>
<proteinExistence type="predicted"/>
<feature type="compositionally biased region" description="Basic residues" evidence="1">
    <location>
        <begin position="362"/>
        <end position="371"/>
    </location>
</feature>
<evidence type="ECO:0000313" key="3">
    <source>
        <dbReference type="WBParaSite" id="snap_masked-unitig_13038-processed-gene-0.1-mRNA-1"/>
    </source>
</evidence>
<feature type="compositionally biased region" description="Basic residues" evidence="1">
    <location>
        <begin position="308"/>
        <end position="317"/>
    </location>
</feature>
<evidence type="ECO:0000313" key="2">
    <source>
        <dbReference type="Proteomes" id="UP000095280"/>
    </source>
</evidence>
<feature type="compositionally biased region" description="Polar residues" evidence="1">
    <location>
        <begin position="331"/>
        <end position="342"/>
    </location>
</feature>
<reference evidence="3" key="1">
    <citation type="submission" date="2016-11" db="UniProtKB">
        <authorList>
            <consortium name="WormBaseParasite"/>
        </authorList>
    </citation>
    <scope>IDENTIFICATION</scope>
</reference>
<evidence type="ECO:0000256" key="1">
    <source>
        <dbReference type="SAM" id="MobiDB-lite"/>
    </source>
</evidence>
<organism evidence="2 3">
    <name type="scientific">Macrostomum lignano</name>
    <dbReference type="NCBI Taxonomy" id="282301"/>
    <lineage>
        <taxon>Eukaryota</taxon>
        <taxon>Metazoa</taxon>
        <taxon>Spiralia</taxon>
        <taxon>Lophotrochozoa</taxon>
        <taxon>Platyhelminthes</taxon>
        <taxon>Rhabditophora</taxon>
        <taxon>Macrostomorpha</taxon>
        <taxon>Macrostomida</taxon>
        <taxon>Macrostomidae</taxon>
        <taxon>Macrostomum</taxon>
    </lineage>
</organism>
<feature type="compositionally biased region" description="Basic and acidic residues" evidence="1">
    <location>
        <begin position="149"/>
        <end position="167"/>
    </location>
</feature>
<feature type="compositionally biased region" description="Basic residues" evidence="1">
    <location>
        <begin position="267"/>
        <end position="292"/>
    </location>
</feature>
<dbReference type="Proteomes" id="UP000095280">
    <property type="component" value="Unplaced"/>
</dbReference>
<protein>
    <submittedName>
        <fullName evidence="3">KRUF family protein</fullName>
    </submittedName>
</protein>